<evidence type="ECO:0000256" key="4">
    <source>
        <dbReference type="ARBA" id="ARBA00023163"/>
    </source>
</evidence>
<dbReference type="PROSITE" id="PS50157">
    <property type="entry name" value="ZINC_FINGER_C2H2_2"/>
    <property type="match status" value="1"/>
</dbReference>
<feature type="compositionally biased region" description="Polar residues" evidence="7">
    <location>
        <begin position="158"/>
        <end position="168"/>
    </location>
</feature>
<dbReference type="SMART" id="SM00338">
    <property type="entry name" value="BRLZ"/>
    <property type="match status" value="1"/>
</dbReference>
<evidence type="ECO:0000313" key="10">
    <source>
        <dbReference type="EMBL" id="PNI86512.1"/>
    </source>
</evidence>
<dbReference type="GO" id="GO:0005634">
    <property type="term" value="C:nucleus"/>
    <property type="evidence" value="ECO:0007669"/>
    <property type="project" value="UniProtKB-SubCell"/>
</dbReference>
<feature type="non-terminal residue" evidence="10">
    <location>
        <position position="1"/>
    </location>
</feature>
<comment type="subcellular location">
    <subcellularLocation>
        <location evidence="1">Nucleus</location>
    </subcellularLocation>
</comment>
<dbReference type="GO" id="GO:0003677">
    <property type="term" value="F:DNA binding"/>
    <property type="evidence" value="ECO:0007669"/>
    <property type="project" value="UniProtKB-KW"/>
</dbReference>
<comment type="caution">
    <text evidence="10">The sequence shown here is derived from an EMBL/GenBank/DDBJ whole genome shotgun (WGS) entry which is preliminary data.</text>
</comment>
<feature type="compositionally biased region" description="Basic and acidic residues" evidence="7">
    <location>
        <begin position="174"/>
        <end position="191"/>
    </location>
</feature>
<keyword evidence="6" id="KW-0862">Zinc</keyword>
<dbReference type="Proteomes" id="UP000236370">
    <property type="component" value="Unassembled WGS sequence"/>
</dbReference>
<protein>
    <submittedName>
        <fullName evidence="10">ATF2 isoform 7</fullName>
    </submittedName>
</protein>
<dbReference type="Gene3D" id="1.20.5.170">
    <property type="match status" value="1"/>
</dbReference>
<evidence type="ECO:0000256" key="7">
    <source>
        <dbReference type="SAM" id="MobiDB-lite"/>
    </source>
</evidence>
<dbReference type="InterPro" id="IPR004827">
    <property type="entry name" value="bZIP"/>
</dbReference>
<dbReference type="GO" id="GO:0008270">
    <property type="term" value="F:zinc ion binding"/>
    <property type="evidence" value="ECO:0007669"/>
    <property type="project" value="UniProtKB-KW"/>
</dbReference>
<gene>
    <name evidence="10" type="ORF">CK820_G0001538</name>
</gene>
<dbReference type="GO" id="GO:0003700">
    <property type="term" value="F:DNA-binding transcription factor activity"/>
    <property type="evidence" value="ECO:0007669"/>
    <property type="project" value="InterPro"/>
</dbReference>
<dbReference type="FunFam" id="1.20.5.170:FF:000010">
    <property type="entry name" value="Cyclic AMP-dependent transcription factor ATF-2"/>
    <property type="match status" value="1"/>
</dbReference>
<dbReference type="PANTHER" id="PTHR19304">
    <property type="entry name" value="CYCLIC-AMP RESPONSE ELEMENT BINDING PROTEIN"/>
    <property type="match status" value="1"/>
</dbReference>
<name>A0A2J8PR62_PANTR</name>
<evidence type="ECO:0000256" key="1">
    <source>
        <dbReference type="ARBA" id="ARBA00004123"/>
    </source>
</evidence>
<dbReference type="Gene3D" id="3.30.160.60">
    <property type="entry name" value="Classic Zinc Finger"/>
    <property type="match status" value="1"/>
</dbReference>
<reference evidence="10 11" key="1">
    <citation type="submission" date="2017-12" db="EMBL/GenBank/DDBJ databases">
        <title>High-resolution comparative analysis of great ape genomes.</title>
        <authorList>
            <person name="Pollen A."/>
            <person name="Hastie A."/>
            <person name="Hormozdiari F."/>
            <person name="Dougherty M."/>
            <person name="Liu R."/>
            <person name="Chaisson M."/>
            <person name="Hoppe E."/>
            <person name="Hill C."/>
            <person name="Pang A."/>
            <person name="Hillier L."/>
            <person name="Baker C."/>
            <person name="Armstrong J."/>
            <person name="Shendure J."/>
            <person name="Paten B."/>
            <person name="Wilson R."/>
            <person name="Chao H."/>
            <person name="Schneider V."/>
            <person name="Ventura M."/>
            <person name="Kronenberg Z."/>
            <person name="Murali S."/>
            <person name="Gordon D."/>
            <person name="Cantsilieris S."/>
            <person name="Munson K."/>
            <person name="Nelson B."/>
            <person name="Raja A."/>
            <person name="Underwood J."/>
            <person name="Diekhans M."/>
            <person name="Fiddes I."/>
            <person name="Haussler D."/>
            <person name="Eichler E."/>
        </authorList>
    </citation>
    <scope>NUCLEOTIDE SEQUENCE [LARGE SCALE GENOMIC DNA]</scope>
    <source>
        <strain evidence="10">Yerkes chimp pedigree #C0471</strain>
    </source>
</reference>
<sequence>YKDLWNMSDDKPFLCTAPGCGQRFTNEDHLAVHKHKHEMTLKFGPARNDSVIVADQTPTPTRFLKNCEEVGLFNELASPFENEFKKASEDDIKKMPLDLSPLATPIIRSKIEEPSVVETTHQDSPLPHPESTTSDEKEVPLAQTAQPTSAIVRPASPAHTTPQTQSTSGRRRRAANEDPDEKRRKFLERNRAAASRCRQKRKVWVQSLEKKAEDLSSLNGQLQLLIKMIVQKTFQCRVVHIQKLYSIVRSAHPMESVQPPRQKL</sequence>
<keyword evidence="2" id="KW-0805">Transcription regulation</keyword>
<evidence type="ECO:0000259" key="8">
    <source>
        <dbReference type="PROSITE" id="PS50157"/>
    </source>
</evidence>
<accession>A0A2J8PR62</accession>
<keyword evidence="6" id="KW-0863">Zinc-finger</keyword>
<dbReference type="CDD" id="cd12192">
    <property type="entry name" value="GCN4_cent"/>
    <property type="match status" value="1"/>
</dbReference>
<keyword evidence="3" id="KW-0238">DNA-binding</keyword>
<feature type="domain" description="BZIP" evidence="9">
    <location>
        <begin position="180"/>
        <end position="232"/>
    </location>
</feature>
<feature type="region of interest" description="Disordered" evidence="7">
    <location>
        <begin position="110"/>
        <end position="193"/>
    </location>
</feature>
<keyword evidence="5" id="KW-0539">Nucleus</keyword>
<dbReference type="InterPro" id="IPR013087">
    <property type="entry name" value="Znf_C2H2_type"/>
</dbReference>
<evidence type="ECO:0000256" key="3">
    <source>
        <dbReference type="ARBA" id="ARBA00023125"/>
    </source>
</evidence>
<evidence type="ECO:0000313" key="11">
    <source>
        <dbReference type="Proteomes" id="UP000236370"/>
    </source>
</evidence>
<keyword evidence="4" id="KW-0804">Transcription</keyword>
<evidence type="ECO:0000256" key="5">
    <source>
        <dbReference type="ARBA" id="ARBA00023242"/>
    </source>
</evidence>
<dbReference type="EMBL" id="NBAG03000211">
    <property type="protein sequence ID" value="PNI86512.1"/>
    <property type="molecule type" value="Genomic_DNA"/>
</dbReference>
<dbReference type="InterPro" id="IPR051027">
    <property type="entry name" value="bZIP_transcription_factors"/>
</dbReference>
<feature type="domain" description="C2H2-type" evidence="8">
    <location>
        <begin position="13"/>
        <end position="37"/>
    </location>
</feature>
<organism evidence="10 11">
    <name type="scientific">Pan troglodytes</name>
    <name type="common">Chimpanzee</name>
    <dbReference type="NCBI Taxonomy" id="9598"/>
    <lineage>
        <taxon>Eukaryota</taxon>
        <taxon>Metazoa</taxon>
        <taxon>Chordata</taxon>
        <taxon>Craniata</taxon>
        <taxon>Vertebrata</taxon>
        <taxon>Euteleostomi</taxon>
        <taxon>Mammalia</taxon>
        <taxon>Eutheria</taxon>
        <taxon>Euarchontoglires</taxon>
        <taxon>Primates</taxon>
        <taxon>Haplorrhini</taxon>
        <taxon>Catarrhini</taxon>
        <taxon>Hominidae</taxon>
        <taxon>Pan</taxon>
    </lineage>
</organism>
<dbReference type="PROSITE" id="PS00036">
    <property type="entry name" value="BZIP_BASIC"/>
    <property type="match status" value="1"/>
</dbReference>
<evidence type="ECO:0000259" key="9">
    <source>
        <dbReference type="PROSITE" id="PS50217"/>
    </source>
</evidence>
<dbReference type="CDD" id="cd14687">
    <property type="entry name" value="bZIP_ATF2"/>
    <property type="match status" value="1"/>
</dbReference>
<proteinExistence type="predicted"/>
<dbReference type="InterPro" id="IPR036236">
    <property type="entry name" value="Znf_C2H2_sf"/>
</dbReference>
<keyword evidence="6" id="KW-0479">Metal-binding</keyword>
<dbReference type="AlphaFoldDB" id="A0A2J8PR62"/>
<dbReference type="Pfam" id="PF00170">
    <property type="entry name" value="bZIP_1"/>
    <property type="match status" value="1"/>
</dbReference>
<evidence type="ECO:0000256" key="2">
    <source>
        <dbReference type="ARBA" id="ARBA00023015"/>
    </source>
</evidence>
<dbReference type="SUPFAM" id="SSF57959">
    <property type="entry name" value="Leucine zipper domain"/>
    <property type="match status" value="1"/>
</dbReference>
<dbReference type="PROSITE" id="PS50217">
    <property type="entry name" value="BZIP"/>
    <property type="match status" value="1"/>
</dbReference>
<evidence type="ECO:0000256" key="6">
    <source>
        <dbReference type="PROSITE-ProRule" id="PRU00042"/>
    </source>
</evidence>
<dbReference type="SUPFAM" id="SSF57667">
    <property type="entry name" value="beta-beta-alpha zinc fingers"/>
    <property type="match status" value="1"/>
</dbReference>
<dbReference type="PROSITE" id="PS00028">
    <property type="entry name" value="ZINC_FINGER_C2H2_1"/>
    <property type="match status" value="1"/>
</dbReference>
<dbReference type="InterPro" id="IPR046347">
    <property type="entry name" value="bZIP_sf"/>
</dbReference>